<evidence type="ECO:0000313" key="2">
    <source>
        <dbReference type="EMBL" id="GAA4092821.1"/>
    </source>
</evidence>
<protein>
    <recommendedName>
        <fullName evidence="4">Phospholipid carrier-dependent glycosyltransferase</fullName>
    </recommendedName>
</protein>
<gene>
    <name evidence="2" type="ORF">GCM10022214_63270</name>
</gene>
<feature type="transmembrane region" description="Helical" evidence="1">
    <location>
        <begin position="462"/>
        <end position="485"/>
    </location>
</feature>
<organism evidence="2 3">
    <name type="scientific">Actinomadura miaoliensis</name>
    <dbReference type="NCBI Taxonomy" id="430685"/>
    <lineage>
        <taxon>Bacteria</taxon>
        <taxon>Bacillati</taxon>
        <taxon>Actinomycetota</taxon>
        <taxon>Actinomycetes</taxon>
        <taxon>Streptosporangiales</taxon>
        <taxon>Thermomonosporaceae</taxon>
        <taxon>Actinomadura</taxon>
    </lineage>
</organism>
<feature type="transmembrane region" description="Helical" evidence="1">
    <location>
        <begin position="386"/>
        <end position="408"/>
    </location>
</feature>
<proteinExistence type="predicted"/>
<feature type="transmembrane region" description="Helical" evidence="1">
    <location>
        <begin position="437"/>
        <end position="455"/>
    </location>
</feature>
<feature type="transmembrane region" description="Helical" evidence="1">
    <location>
        <begin position="328"/>
        <end position="347"/>
    </location>
</feature>
<dbReference type="EMBL" id="BAAAZG010000047">
    <property type="protein sequence ID" value="GAA4092821.1"/>
    <property type="molecule type" value="Genomic_DNA"/>
</dbReference>
<keyword evidence="1" id="KW-0812">Transmembrane</keyword>
<keyword evidence="1" id="KW-1133">Transmembrane helix</keyword>
<keyword evidence="3" id="KW-1185">Reference proteome</keyword>
<dbReference type="RefSeq" id="WP_344954905.1">
    <property type="nucleotide sequence ID" value="NZ_BAAAZG010000047.1"/>
</dbReference>
<evidence type="ECO:0000256" key="1">
    <source>
        <dbReference type="SAM" id="Phobius"/>
    </source>
</evidence>
<dbReference type="Proteomes" id="UP001500683">
    <property type="component" value="Unassembled WGS sequence"/>
</dbReference>
<feature type="transmembrane region" description="Helical" evidence="1">
    <location>
        <begin position="295"/>
        <end position="316"/>
    </location>
</feature>
<name>A0ABP7WNB4_9ACTN</name>
<feature type="transmembrane region" description="Helical" evidence="1">
    <location>
        <begin position="166"/>
        <end position="184"/>
    </location>
</feature>
<feature type="transmembrane region" description="Helical" evidence="1">
    <location>
        <begin position="108"/>
        <end position="131"/>
    </location>
</feature>
<feature type="transmembrane region" description="Helical" evidence="1">
    <location>
        <begin position="238"/>
        <end position="259"/>
    </location>
</feature>
<evidence type="ECO:0008006" key="4">
    <source>
        <dbReference type="Google" id="ProtNLM"/>
    </source>
</evidence>
<feature type="transmembrane region" description="Helical" evidence="1">
    <location>
        <begin position="31"/>
        <end position="50"/>
    </location>
</feature>
<feature type="transmembrane region" description="Helical" evidence="1">
    <location>
        <begin position="213"/>
        <end position="231"/>
    </location>
</feature>
<reference evidence="3" key="1">
    <citation type="journal article" date="2019" name="Int. J. Syst. Evol. Microbiol.">
        <title>The Global Catalogue of Microorganisms (GCM) 10K type strain sequencing project: providing services to taxonomists for standard genome sequencing and annotation.</title>
        <authorList>
            <consortium name="The Broad Institute Genomics Platform"/>
            <consortium name="The Broad Institute Genome Sequencing Center for Infectious Disease"/>
            <person name="Wu L."/>
            <person name="Ma J."/>
        </authorList>
    </citation>
    <scope>NUCLEOTIDE SEQUENCE [LARGE SCALE GENOMIC DNA]</scope>
    <source>
        <strain evidence="3">JCM 16702</strain>
    </source>
</reference>
<feature type="transmembrane region" description="Helical" evidence="1">
    <location>
        <begin position="359"/>
        <end position="379"/>
    </location>
</feature>
<feature type="transmembrane region" description="Helical" evidence="1">
    <location>
        <begin position="191"/>
        <end position="207"/>
    </location>
</feature>
<accession>A0ABP7WNB4</accession>
<evidence type="ECO:0000313" key="3">
    <source>
        <dbReference type="Proteomes" id="UP001500683"/>
    </source>
</evidence>
<comment type="caution">
    <text evidence="2">The sequence shown here is derived from an EMBL/GenBank/DDBJ whole genome shotgun (WGS) entry which is preliminary data.</text>
</comment>
<keyword evidence="1" id="KW-0472">Membrane</keyword>
<sequence>MGPQTATLPVARTPVRTAGPRAGRAARRLRGWGTLLLLGWLGQVAVRLWLASGQTMPVATPDETGYLFAARVLTGGPDADLSWSTIYRGGYPLLLMPAFWLADEPVSVYRLCIGINALVSAAMLPLAFVLLRRLGLSRRRSYALAHATALIPAVVFYAEFVLTDAVLPVVLLGWLLLAHSWLTAEASPARTALYGAGAGLLAAYAYTTHTRGIIVLLVHLGLVGLAVVFRWRPWGATALGVLPLAAATAAGTMLNGYLLPHMYPNGDNNLEANLVQRLTTVDGWGWVLSLGTGQLWYQIVATGGLAGIGLVVVAAVAVRRGTAPRLRALALAVLAVLGGIALATSAALPDEYRVGNYAYGRYLACVAPILFAVGAAFVLRASRRNVLVAAGAAAGLALLTAWIVQWYAGDRLTTYAFTKYDFPEPSFLTWNWNEFRLWPATFAGLALLAVAVLAVQVPRHGPLTLAVLFVGLHLAMNATATWHIARPLVRDYTAMTDLRKIADPRNQRTVAIDWTVAWKIRLPQLYWVWWTEVRGFDGLNQAPPTDVDLVILAWDKSTSASATWRTAPPGWRVVARHRTAEGDWVAWQRPSEASAPQK</sequence>
<feature type="transmembrane region" description="Helical" evidence="1">
    <location>
        <begin position="143"/>
        <end position="160"/>
    </location>
</feature>